<name>A0A7R9EZ47_9NEOP</name>
<gene>
    <name evidence="1" type="ORF">TBIB3V08_LOCUS5234</name>
</gene>
<accession>A0A7R9EZ47</accession>
<dbReference type="AlphaFoldDB" id="A0A7R9EZ47"/>
<dbReference type="EMBL" id="OD565863">
    <property type="protein sequence ID" value="CAD7442812.1"/>
    <property type="molecule type" value="Genomic_DNA"/>
</dbReference>
<evidence type="ECO:0000313" key="1">
    <source>
        <dbReference type="EMBL" id="CAD7442812.1"/>
    </source>
</evidence>
<organism evidence="1">
    <name type="scientific">Timema bartmani</name>
    <dbReference type="NCBI Taxonomy" id="61472"/>
    <lineage>
        <taxon>Eukaryota</taxon>
        <taxon>Metazoa</taxon>
        <taxon>Ecdysozoa</taxon>
        <taxon>Arthropoda</taxon>
        <taxon>Hexapoda</taxon>
        <taxon>Insecta</taxon>
        <taxon>Pterygota</taxon>
        <taxon>Neoptera</taxon>
        <taxon>Polyneoptera</taxon>
        <taxon>Phasmatodea</taxon>
        <taxon>Timematodea</taxon>
        <taxon>Timematoidea</taxon>
        <taxon>Timematidae</taxon>
        <taxon>Timema</taxon>
    </lineage>
</organism>
<proteinExistence type="predicted"/>
<protein>
    <submittedName>
        <fullName evidence="1">Uncharacterized protein</fullName>
    </submittedName>
</protein>
<sequence>MGRLKLKEVNSHLRGGRVENHLGKKPPSSPERDSKLDIPILSSLAQYDTIAFAIHATEEGSNCSSELSSTLPVVLELSCSLSTELLWDVLLTFTFVFTLDDLLPPLLNVSLRLLTLPNTSAVKYRDVCGGPLSVRAPPPPPPHKNFSRPIRQCQMKRLHLQN</sequence>
<reference evidence="1" key="1">
    <citation type="submission" date="2020-11" db="EMBL/GenBank/DDBJ databases">
        <authorList>
            <person name="Tran Van P."/>
        </authorList>
    </citation>
    <scope>NUCLEOTIDE SEQUENCE</scope>
</reference>